<protein>
    <recommendedName>
        <fullName evidence="2">Teneurin-like YD-shell domain-containing protein</fullName>
    </recommendedName>
</protein>
<dbReference type="InterPro" id="IPR056823">
    <property type="entry name" value="TEN-like_YD-shell"/>
</dbReference>
<dbReference type="PANTHER" id="PTHR32305">
    <property type="match status" value="1"/>
</dbReference>
<evidence type="ECO:0000313" key="3">
    <source>
        <dbReference type="EMBL" id="PPT86780.1"/>
    </source>
</evidence>
<dbReference type="NCBIfam" id="TIGR01643">
    <property type="entry name" value="YD_repeat_2x"/>
    <property type="match status" value="1"/>
</dbReference>
<feature type="domain" description="Teneurin-like YD-shell" evidence="2">
    <location>
        <begin position="22"/>
        <end position="420"/>
    </location>
</feature>
<dbReference type="Pfam" id="PF25023">
    <property type="entry name" value="TEN_YD-shell"/>
    <property type="match status" value="1"/>
</dbReference>
<comment type="caution">
    <text evidence="3">The sequence shown here is derived from an EMBL/GenBank/DDBJ whole genome shotgun (WGS) entry which is preliminary data.</text>
</comment>
<keyword evidence="1" id="KW-0677">Repeat</keyword>
<dbReference type="Proteomes" id="UP000239898">
    <property type="component" value="Unassembled WGS sequence"/>
</dbReference>
<name>A0A2S6ZBZ4_9XANT</name>
<evidence type="ECO:0000256" key="1">
    <source>
        <dbReference type="ARBA" id="ARBA00022737"/>
    </source>
</evidence>
<accession>A0A2S6ZBZ4</accession>
<evidence type="ECO:0000313" key="4">
    <source>
        <dbReference type="Proteomes" id="UP000239898"/>
    </source>
</evidence>
<dbReference type="InterPro" id="IPR006530">
    <property type="entry name" value="YD"/>
</dbReference>
<sequence>MVEIRNPNGVRWTLSYGGPEGAQLQRVTHSNGRSMEFTWIQKNAQTGVGPRVVGVRDPQGNVIEYGYTQDMYGFLETVTHKGDPATTIKYHYLYKELGQTYGIPLLTGKSIDGRRYSMYTYDDQRRATSTAHAGGVERFGFSYEQGRNGERVTVETNPLGKVARYRFKDRRLVAIEGLPSANCAAGHSETHYDGNGNKQFTSDFEGNLTRFQYDAHGHLLRREEASGTPVARVTTFEWDEQANRVAAETLQGVLETRYSYDSNNRLTVRTEKSLAAGNAQGEVQTTTFSYQLHPNGLVSRMVEDGPAAGNGDAVTSTYSSAGDLIRIENSAGHAIVMGDYNGYGYPGYLIDANGLRKHIAYDARGRPLEVRLVLAAGNRTTRYEYDAFGKLAAMTGPDDVRTSNLYDVAGCLLSTSIPEPGGSFAETRYTYNALSLPTSMTVQRVFADPGRGTQP</sequence>
<gene>
    <name evidence="3" type="ORF">XthCFBP4691_15850</name>
</gene>
<dbReference type="PANTHER" id="PTHR32305:SF15">
    <property type="entry name" value="PROTEIN RHSA-RELATED"/>
    <property type="match status" value="1"/>
</dbReference>
<reference evidence="3 4" key="1">
    <citation type="submission" date="2016-08" db="EMBL/GenBank/DDBJ databases">
        <title>Evolution of the type three secretion system and type three effector repertoires in Xanthomonas.</title>
        <authorList>
            <person name="Merda D."/>
            <person name="Briand M."/>
            <person name="Bosis E."/>
            <person name="Rousseau C."/>
            <person name="Portier P."/>
            <person name="Jacques M.-A."/>
            <person name="Fischer-Le Saux M."/>
        </authorList>
    </citation>
    <scope>NUCLEOTIDE SEQUENCE [LARGE SCALE GENOMIC DNA]</scope>
    <source>
        <strain evidence="3 4">CFBP 4691</strain>
    </source>
</reference>
<organism evidence="3 4">
    <name type="scientific">Xanthomonas theicola</name>
    <dbReference type="NCBI Taxonomy" id="56464"/>
    <lineage>
        <taxon>Bacteria</taxon>
        <taxon>Pseudomonadati</taxon>
        <taxon>Pseudomonadota</taxon>
        <taxon>Gammaproteobacteria</taxon>
        <taxon>Lysobacterales</taxon>
        <taxon>Lysobacteraceae</taxon>
        <taxon>Xanthomonas</taxon>
    </lineage>
</organism>
<keyword evidence="4" id="KW-1185">Reference proteome</keyword>
<dbReference type="EMBL" id="MIGX01000098">
    <property type="protein sequence ID" value="PPT86780.1"/>
    <property type="molecule type" value="Genomic_DNA"/>
</dbReference>
<dbReference type="InterPro" id="IPR050708">
    <property type="entry name" value="T6SS_VgrG/RHS"/>
</dbReference>
<dbReference type="Gene3D" id="2.180.10.10">
    <property type="entry name" value="RHS repeat-associated core"/>
    <property type="match status" value="1"/>
</dbReference>
<evidence type="ECO:0000259" key="2">
    <source>
        <dbReference type="Pfam" id="PF25023"/>
    </source>
</evidence>
<proteinExistence type="predicted"/>
<dbReference type="AlphaFoldDB" id="A0A2S6ZBZ4"/>